<proteinExistence type="predicted"/>
<dbReference type="Proteomes" id="UP000031011">
    <property type="component" value="Unassembled WGS sequence"/>
</dbReference>
<dbReference type="EMBL" id="AWYA01000091">
    <property type="protein sequence ID" value="KIC04665.1"/>
    <property type="molecule type" value="Genomic_DNA"/>
</dbReference>
<dbReference type="GO" id="GO:0003723">
    <property type="term" value="F:RNA binding"/>
    <property type="evidence" value="ECO:0007669"/>
    <property type="project" value="UniProtKB-KW"/>
</dbReference>
<sequence length="81" mass="9014">MKGSRAVEKEVRLKTPCITLGQLLKIENIVSSGGQAKYFLEEHADEILVNGEHENRRGKKLYPGDEVVVADQGKFVMKTGE</sequence>
<dbReference type="NCBIfam" id="TIGR02988">
    <property type="entry name" value="YaaA_near_RecF"/>
    <property type="match status" value="1"/>
</dbReference>
<dbReference type="SUPFAM" id="SSF55174">
    <property type="entry name" value="Alpha-L RNA-binding motif"/>
    <property type="match status" value="1"/>
</dbReference>
<name>A0A837DWK5_9LACO</name>
<evidence type="ECO:0000256" key="1">
    <source>
        <dbReference type="PROSITE-ProRule" id="PRU00182"/>
    </source>
</evidence>
<organism evidence="2 3">
    <name type="scientific">Ligilactobacillus ruminis DPC 6832</name>
    <dbReference type="NCBI Taxonomy" id="1402208"/>
    <lineage>
        <taxon>Bacteria</taxon>
        <taxon>Bacillati</taxon>
        <taxon>Bacillota</taxon>
        <taxon>Bacilli</taxon>
        <taxon>Lactobacillales</taxon>
        <taxon>Lactobacillaceae</taxon>
        <taxon>Ligilactobacillus</taxon>
    </lineage>
</organism>
<reference evidence="2 3" key="1">
    <citation type="journal article" date="2015" name="BMC Microbiol.">
        <title>Lactobacillus ruminis strains cluster according to their mammalian gut source.</title>
        <authorList>
            <person name="O' Donnell M.M."/>
            <person name="Harris H.M."/>
            <person name="Lynch D.B."/>
            <person name="Ross R.P."/>
            <person name="O'Toole P.W."/>
        </authorList>
    </citation>
    <scope>NUCLEOTIDE SEQUENCE [LARGE SCALE GENOMIC DNA]</scope>
    <source>
        <strain evidence="2 3">DPC 6832</strain>
    </source>
</reference>
<dbReference type="Gene3D" id="3.10.290.10">
    <property type="entry name" value="RNA-binding S4 domain"/>
    <property type="match status" value="1"/>
</dbReference>
<dbReference type="Pfam" id="PF13275">
    <property type="entry name" value="S4_2"/>
    <property type="match status" value="1"/>
</dbReference>
<evidence type="ECO:0000313" key="3">
    <source>
        <dbReference type="Proteomes" id="UP000031011"/>
    </source>
</evidence>
<protein>
    <submittedName>
        <fullName evidence="2">RNA-binding S4 protein</fullName>
    </submittedName>
</protein>
<dbReference type="PROSITE" id="PS50889">
    <property type="entry name" value="S4"/>
    <property type="match status" value="1"/>
</dbReference>
<evidence type="ECO:0000313" key="2">
    <source>
        <dbReference type="EMBL" id="KIC04665.1"/>
    </source>
</evidence>
<dbReference type="InterPro" id="IPR014330">
    <property type="entry name" value="RNA-bd_S4-rel_YaaA"/>
</dbReference>
<dbReference type="InterPro" id="IPR036986">
    <property type="entry name" value="S4_RNA-bd_sf"/>
</dbReference>
<keyword evidence="1" id="KW-0694">RNA-binding</keyword>
<dbReference type="AlphaFoldDB" id="A0A837DWK5"/>
<gene>
    <name evidence="2" type="ORF">LRN_0027</name>
</gene>
<accession>A0A837DWK5</accession>
<comment type="caution">
    <text evidence="2">The sequence shown here is derived from an EMBL/GenBank/DDBJ whole genome shotgun (WGS) entry which is preliminary data.</text>
</comment>